<organism evidence="3 4">
    <name type="scientific">Apibacter adventoris</name>
    <dbReference type="NCBI Taxonomy" id="1679466"/>
    <lineage>
        <taxon>Bacteria</taxon>
        <taxon>Pseudomonadati</taxon>
        <taxon>Bacteroidota</taxon>
        <taxon>Flavobacteriia</taxon>
        <taxon>Flavobacteriales</taxon>
        <taxon>Weeksellaceae</taxon>
        <taxon>Apibacter</taxon>
    </lineage>
</organism>
<dbReference type="PANTHER" id="PTHR43584:SF9">
    <property type="entry name" value="TRANSFERASE HEXAPEPTIDE REPEAT CONTAINING PROTEIN"/>
    <property type="match status" value="1"/>
</dbReference>
<comment type="caution">
    <text evidence="3">The sequence shown here is derived from an EMBL/GenBank/DDBJ whole genome shotgun (WGS) entry which is preliminary data.</text>
</comment>
<dbReference type="GO" id="GO:0016746">
    <property type="term" value="F:acyltransferase activity"/>
    <property type="evidence" value="ECO:0007669"/>
    <property type="project" value="UniProtKB-KW"/>
</dbReference>
<sequence length="387" mass="43798">MNIILFDAEERGDLLPLTFTRPVSELRMGIFTFSERWNKIFQTEKISFLTQKYLSKKYPVQYKEENIFINPSYFPNQDFILTIKNLKKGEALVFKNKIIAARSSEGEFLAQKFNKKIEYNFNGIHIAYPWNLFTYNNHAINYDFTLVSKQNQSQTLSSTVNVIGDSSKIFIENGVTAEYVTLNTQEGVIYLGENSEIMEGSHIRGSLALCEGSKIHMGAKVYGGTTIGPYSKIGGEVNNSILTAYSNKGHDGFLGNSVLGEWCNLGADTNSSNMKNNYDIIKCWNYPQSTFISTELQFSGLIMGDHSKSAINTQFNTGTVVGVFANIFTSGFPPNIIKSFSWGGKSENLKFNFSKALEVAERMMKRRNKKLSEDEKDILEYLYLLNK</sequence>
<keyword evidence="4" id="KW-1185">Reference proteome</keyword>
<dbReference type="OrthoDB" id="9784832at2"/>
<keyword evidence="2" id="KW-0012">Acyltransferase</keyword>
<protein>
    <submittedName>
        <fullName evidence="3">Glucose-1-phosphate thymidylyltransferase</fullName>
    </submittedName>
</protein>
<dbReference type="Gene3D" id="2.160.10.10">
    <property type="entry name" value="Hexapeptide repeat proteins"/>
    <property type="match status" value="1"/>
</dbReference>
<evidence type="ECO:0000313" key="3">
    <source>
        <dbReference type="EMBL" id="PQL90640.1"/>
    </source>
</evidence>
<dbReference type="InterPro" id="IPR023917">
    <property type="entry name" value="Bifunctiontional_GlmU_bac-type"/>
</dbReference>
<dbReference type="InterPro" id="IPR050065">
    <property type="entry name" value="GlmU-like"/>
</dbReference>
<accession>A0A2S8A7Y8</accession>
<dbReference type="SUPFAM" id="SSF51161">
    <property type="entry name" value="Trimeric LpxA-like enzymes"/>
    <property type="match status" value="1"/>
</dbReference>
<dbReference type="PANTHER" id="PTHR43584">
    <property type="entry name" value="NUCLEOTIDYL TRANSFERASE"/>
    <property type="match status" value="1"/>
</dbReference>
<dbReference type="Proteomes" id="UP000238042">
    <property type="component" value="Unassembled WGS sequence"/>
</dbReference>
<dbReference type="Pfam" id="PF13562">
    <property type="entry name" value="NTP_transf_4"/>
    <property type="match status" value="1"/>
</dbReference>
<dbReference type="RefSeq" id="WP_105247780.1">
    <property type="nucleotide sequence ID" value="NZ_PSZM01000046.1"/>
</dbReference>
<evidence type="ECO:0000313" key="4">
    <source>
        <dbReference type="Proteomes" id="UP000238042"/>
    </source>
</evidence>
<dbReference type="EMBL" id="PSZM01000046">
    <property type="protein sequence ID" value="PQL90640.1"/>
    <property type="molecule type" value="Genomic_DNA"/>
</dbReference>
<evidence type="ECO:0000256" key="1">
    <source>
        <dbReference type="ARBA" id="ARBA00022679"/>
    </source>
</evidence>
<name>A0A2S8A7Y8_9FLAO</name>
<dbReference type="NCBIfam" id="TIGR03991">
    <property type="entry name" value="alt_bact_glmU"/>
    <property type="match status" value="1"/>
</dbReference>
<dbReference type="InterPro" id="IPR011004">
    <property type="entry name" value="Trimer_LpxA-like_sf"/>
</dbReference>
<proteinExistence type="predicted"/>
<gene>
    <name evidence="3" type="ORF">C4S77_12255</name>
</gene>
<reference evidence="3 4" key="1">
    <citation type="submission" date="2018-02" db="EMBL/GenBank/DDBJ databases">
        <title>Genome sequences of Apibacter spp., gut symbionts of Asian honey bees.</title>
        <authorList>
            <person name="Kwong W.K."/>
            <person name="Steele M.I."/>
            <person name="Moran N.A."/>
        </authorList>
    </citation>
    <scope>NUCLEOTIDE SEQUENCE [LARGE SCALE GENOMIC DNA]</scope>
    <source>
        <strain evidence="4">wkB301</strain>
    </source>
</reference>
<dbReference type="AlphaFoldDB" id="A0A2S8A7Y8"/>
<keyword evidence="1 3" id="KW-0808">Transferase</keyword>
<dbReference type="GO" id="GO:0016779">
    <property type="term" value="F:nucleotidyltransferase activity"/>
    <property type="evidence" value="ECO:0007669"/>
    <property type="project" value="UniProtKB-ARBA"/>
</dbReference>
<evidence type="ECO:0000256" key="2">
    <source>
        <dbReference type="ARBA" id="ARBA00023315"/>
    </source>
</evidence>